<evidence type="ECO:0000313" key="3">
    <source>
        <dbReference type="EMBL" id="ADU29439.1"/>
    </source>
</evidence>
<evidence type="ECO:0000256" key="1">
    <source>
        <dbReference type="SAM" id="MobiDB-lite"/>
    </source>
</evidence>
<evidence type="ECO:0008006" key="5">
    <source>
        <dbReference type="Google" id="ProtNLM"/>
    </source>
</evidence>
<dbReference type="RefSeq" id="WP_013487780.1">
    <property type="nucleotide sequence ID" value="NC_014829.1"/>
</dbReference>
<gene>
    <name evidence="3" type="ordered locus">Bcell_1174</name>
</gene>
<dbReference type="OrthoDB" id="9898177at2"/>
<evidence type="ECO:0000256" key="2">
    <source>
        <dbReference type="SAM" id="SignalP"/>
    </source>
</evidence>
<feature type="region of interest" description="Disordered" evidence="1">
    <location>
        <begin position="38"/>
        <end position="75"/>
    </location>
</feature>
<sequence precursor="true">MKRIVMYFCLVGCLIALAACSNSNQTSGERVDLIDSNESEELGTDEVLESEETVENSEDEESSTSDDVDRVDNEDSEFERFEYEGAWPGVGIEVDSPEEALKGDLELFFETVIDELGNEYVFRLGSVMRAVDQQMTIPIHYKFFMDDTPQRIRDLKRLTLETDEADFIRQYYLQAMEIHLEAVENIHPHIDDIHNDTHDEHVTTEFYDKILEGYHYLALSSIQIIKIAEETNVLDINEMNDLEDMIEEYLMEKRL</sequence>
<organism evidence="3 4">
    <name type="scientific">Evansella cellulosilytica (strain ATCC 21833 / DSM 2522 / FERM P-1141 / JCM 9156 / N-4)</name>
    <name type="common">Bacillus cellulosilyticus</name>
    <dbReference type="NCBI Taxonomy" id="649639"/>
    <lineage>
        <taxon>Bacteria</taxon>
        <taxon>Bacillati</taxon>
        <taxon>Bacillota</taxon>
        <taxon>Bacilli</taxon>
        <taxon>Bacillales</taxon>
        <taxon>Bacillaceae</taxon>
        <taxon>Evansella</taxon>
    </lineage>
</organism>
<name>E6TRR6_EVAC2</name>
<keyword evidence="4" id="KW-1185">Reference proteome</keyword>
<accession>E6TRR6</accession>
<dbReference type="Proteomes" id="UP000001401">
    <property type="component" value="Chromosome"/>
</dbReference>
<proteinExistence type="predicted"/>
<protein>
    <recommendedName>
        <fullName evidence="5">Lipoprotein</fullName>
    </recommendedName>
</protein>
<evidence type="ECO:0000313" key="4">
    <source>
        <dbReference type="Proteomes" id="UP000001401"/>
    </source>
</evidence>
<dbReference type="EMBL" id="CP002394">
    <property type="protein sequence ID" value="ADU29439.1"/>
    <property type="molecule type" value="Genomic_DNA"/>
</dbReference>
<feature type="compositionally biased region" description="Acidic residues" evidence="1">
    <location>
        <begin position="38"/>
        <end position="66"/>
    </location>
</feature>
<feature type="chain" id="PRO_5039702921" description="Lipoprotein" evidence="2">
    <location>
        <begin position="19"/>
        <end position="255"/>
    </location>
</feature>
<dbReference type="PROSITE" id="PS51257">
    <property type="entry name" value="PROKAR_LIPOPROTEIN"/>
    <property type="match status" value="1"/>
</dbReference>
<dbReference type="KEGG" id="bco:Bcell_1174"/>
<feature type="signal peptide" evidence="2">
    <location>
        <begin position="1"/>
        <end position="18"/>
    </location>
</feature>
<reference evidence="3 4" key="1">
    <citation type="submission" date="2010-12" db="EMBL/GenBank/DDBJ databases">
        <title>Complete sequence of Bacillus cellulosilyticus DSM 2522.</title>
        <authorList>
            <consortium name="US DOE Joint Genome Institute"/>
            <person name="Lucas S."/>
            <person name="Copeland A."/>
            <person name="Lapidus A."/>
            <person name="Cheng J.-F."/>
            <person name="Bruce D."/>
            <person name="Goodwin L."/>
            <person name="Pitluck S."/>
            <person name="Chertkov O."/>
            <person name="Detter J.C."/>
            <person name="Han C."/>
            <person name="Tapia R."/>
            <person name="Land M."/>
            <person name="Hauser L."/>
            <person name="Jeffries C."/>
            <person name="Kyrpides N."/>
            <person name="Ivanova N."/>
            <person name="Mikhailova N."/>
            <person name="Brumm P."/>
            <person name="Mead D."/>
            <person name="Woyke T."/>
        </authorList>
    </citation>
    <scope>NUCLEOTIDE SEQUENCE [LARGE SCALE GENOMIC DNA]</scope>
    <source>
        <strain evidence="4">ATCC 21833 / DSM 2522 / FERM P-1141 / JCM 9156 / N-4</strain>
    </source>
</reference>
<dbReference type="HOGENOM" id="CLU_1088409_0_0_9"/>
<dbReference type="AlphaFoldDB" id="E6TRR6"/>
<keyword evidence="2" id="KW-0732">Signal</keyword>